<dbReference type="GO" id="GO:0005634">
    <property type="term" value="C:nucleus"/>
    <property type="evidence" value="ECO:0007669"/>
    <property type="project" value="UniProtKB-SubCell"/>
</dbReference>
<dbReference type="GO" id="GO:0009653">
    <property type="term" value="P:anatomical structure morphogenesis"/>
    <property type="evidence" value="ECO:0007669"/>
    <property type="project" value="TreeGrafter"/>
</dbReference>
<feature type="compositionally biased region" description="Polar residues" evidence="4">
    <location>
        <begin position="368"/>
        <end position="377"/>
    </location>
</feature>
<keyword evidence="1 2" id="KW-0238">DNA-binding</keyword>
<evidence type="ECO:0000313" key="7">
    <source>
        <dbReference type="Proteomes" id="UP001309876"/>
    </source>
</evidence>
<evidence type="ECO:0000256" key="1">
    <source>
        <dbReference type="ARBA" id="ARBA00023125"/>
    </source>
</evidence>
<evidence type="ECO:0000256" key="4">
    <source>
        <dbReference type="SAM" id="MobiDB-lite"/>
    </source>
</evidence>
<proteinExistence type="predicted"/>
<evidence type="ECO:0000259" key="5">
    <source>
        <dbReference type="PROSITE" id="PS50039"/>
    </source>
</evidence>
<dbReference type="SUPFAM" id="SSF46785">
    <property type="entry name" value="Winged helix' DNA-binding domain"/>
    <property type="match status" value="1"/>
</dbReference>
<dbReference type="InterPro" id="IPR036388">
    <property type="entry name" value="WH-like_DNA-bd_sf"/>
</dbReference>
<dbReference type="InterPro" id="IPR036390">
    <property type="entry name" value="WH_DNA-bd_sf"/>
</dbReference>
<dbReference type="GO" id="GO:0000981">
    <property type="term" value="F:DNA-binding transcription factor activity, RNA polymerase II-specific"/>
    <property type="evidence" value="ECO:0007669"/>
    <property type="project" value="TreeGrafter"/>
</dbReference>
<gene>
    <name evidence="6" type="ORF">LTR05_000029</name>
</gene>
<keyword evidence="7" id="KW-1185">Reference proteome</keyword>
<feature type="coiled-coil region" evidence="3">
    <location>
        <begin position="473"/>
        <end position="507"/>
    </location>
</feature>
<dbReference type="Pfam" id="PF00250">
    <property type="entry name" value="Forkhead"/>
    <property type="match status" value="1"/>
</dbReference>
<comment type="subcellular location">
    <subcellularLocation>
        <location evidence="2">Nucleus</location>
    </subcellularLocation>
</comment>
<name>A0AAN7Y925_9EURO</name>
<dbReference type="Proteomes" id="UP001309876">
    <property type="component" value="Unassembled WGS sequence"/>
</dbReference>
<evidence type="ECO:0000256" key="2">
    <source>
        <dbReference type="PROSITE-ProRule" id="PRU00089"/>
    </source>
</evidence>
<evidence type="ECO:0000256" key="3">
    <source>
        <dbReference type="SAM" id="Coils"/>
    </source>
</evidence>
<accession>A0AAN7Y925</accession>
<reference evidence="6 7" key="1">
    <citation type="submission" date="2023-08" db="EMBL/GenBank/DDBJ databases">
        <title>Black Yeasts Isolated from many extreme environments.</title>
        <authorList>
            <person name="Coleine C."/>
            <person name="Stajich J.E."/>
            <person name="Selbmann L."/>
        </authorList>
    </citation>
    <scope>NUCLEOTIDE SEQUENCE [LARGE SCALE GENOMIC DNA]</scope>
    <source>
        <strain evidence="6 7">CCFEE 5910</strain>
    </source>
</reference>
<dbReference type="SMART" id="SM00339">
    <property type="entry name" value="FH"/>
    <property type="match status" value="1"/>
</dbReference>
<dbReference type="GO" id="GO:0000978">
    <property type="term" value="F:RNA polymerase II cis-regulatory region sequence-specific DNA binding"/>
    <property type="evidence" value="ECO:0007669"/>
    <property type="project" value="TreeGrafter"/>
</dbReference>
<keyword evidence="2" id="KW-0539">Nucleus</keyword>
<organism evidence="6 7">
    <name type="scientific">Lithohypha guttulata</name>
    <dbReference type="NCBI Taxonomy" id="1690604"/>
    <lineage>
        <taxon>Eukaryota</taxon>
        <taxon>Fungi</taxon>
        <taxon>Dikarya</taxon>
        <taxon>Ascomycota</taxon>
        <taxon>Pezizomycotina</taxon>
        <taxon>Eurotiomycetes</taxon>
        <taxon>Chaetothyriomycetidae</taxon>
        <taxon>Chaetothyriales</taxon>
        <taxon>Trichomeriaceae</taxon>
        <taxon>Lithohypha</taxon>
    </lineage>
</organism>
<feature type="DNA-binding region" description="Fork-head" evidence="2">
    <location>
        <begin position="287"/>
        <end position="363"/>
    </location>
</feature>
<dbReference type="InterPro" id="IPR001766">
    <property type="entry name" value="Fork_head_dom"/>
</dbReference>
<dbReference type="Gene3D" id="1.10.10.10">
    <property type="entry name" value="Winged helix-like DNA-binding domain superfamily/Winged helix DNA-binding domain"/>
    <property type="match status" value="1"/>
</dbReference>
<dbReference type="PANTHER" id="PTHR11829:SF411">
    <property type="entry name" value="FORKHEAD BOX PROTEIN L2"/>
    <property type="match status" value="1"/>
</dbReference>
<feature type="region of interest" description="Disordered" evidence="4">
    <location>
        <begin position="368"/>
        <end position="428"/>
    </location>
</feature>
<dbReference type="PRINTS" id="PR00053">
    <property type="entry name" value="FORKHEAD"/>
</dbReference>
<feature type="compositionally biased region" description="Polar residues" evidence="4">
    <location>
        <begin position="224"/>
        <end position="234"/>
    </location>
</feature>
<feature type="region of interest" description="Disordered" evidence="4">
    <location>
        <begin position="224"/>
        <end position="287"/>
    </location>
</feature>
<dbReference type="AlphaFoldDB" id="A0AAN7Y925"/>
<evidence type="ECO:0000313" key="6">
    <source>
        <dbReference type="EMBL" id="KAK5089862.1"/>
    </source>
</evidence>
<protein>
    <recommendedName>
        <fullName evidence="5">Fork-head domain-containing protein</fullName>
    </recommendedName>
</protein>
<dbReference type="InterPro" id="IPR050211">
    <property type="entry name" value="FOX_domain-containing"/>
</dbReference>
<comment type="caution">
    <text evidence="6">The sequence shown here is derived from an EMBL/GenBank/DDBJ whole genome shotgun (WGS) entry which is preliminary data.</text>
</comment>
<feature type="compositionally biased region" description="Acidic residues" evidence="4">
    <location>
        <begin position="267"/>
        <end position="283"/>
    </location>
</feature>
<dbReference type="PROSITE" id="PS50039">
    <property type="entry name" value="FORK_HEAD_3"/>
    <property type="match status" value="1"/>
</dbReference>
<keyword evidence="3" id="KW-0175">Coiled coil</keyword>
<dbReference type="GO" id="GO:0030154">
    <property type="term" value="P:cell differentiation"/>
    <property type="evidence" value="ECO:0007669"/>
    <property type="project" value="TreeGrafter"/>
</dbReference>
<dbReference type="EMBL" id="JAVRRJ010000001">
    <property type="protein sequence ID" value="KAK5089862.1"/>
    <property type="molecule type" value="Genomic_DNA"/>
</dbReference>
<feature type="domain" description="Fork-head" evidence="5">
    <location>
        <begin position="287"/>
        <end position="363"/>
    </location>
</feature>
<sequence length="634" mass="71952">MSPATADMTPTSITQKWKKMWDRKQALKDYLDLPDKDIKQIYRTRKYQLWLEKYSKTCEQYPLLIDRLFRNSVEFTKLASMIDQQDDAALNNEIERQFPTYEAEQIRNTVRILFRLYQIEKREGFLKKNDLTAHQRACLILALMEHFPNDQEEKLTAKKLKDAQENDNANSIRTILGEVVNDIPRQVLPKRKSVFDFSHCDSPYKKSRTTIQDRNEVVATAQLAQHASSVNSSQDLRRKTPHTNLPPAVLARKVDAAYQSQAQTDRTEEEEQSAPEVSPDADSETEKPSYTYAQLIKMAIQESSEKRLPSSEIIDWIKNKFPYYEKHATGNWQRTIRNTLSSHKDFMQQGKLEDGKRGNYWIIGSTAGITPSAPSHTSADERSGAANESTGEETFEEAQTPSATRNRRSMTEDTVVSDGDPKEQTLPRAAVNVEEDAETVVGGEHVSDDASSQIRPSVRAPVNKEVSQASRDVVRAQAHSKFAKKEHEEAKQKVAVAKAELGELEQCEGEIADAVDEFRLSIGKLKAGLVPSRTPREQGRIYPRFIQICDEALAAAEEEVPKVGRDRDDVVTKKKQAEKAEGEAHVKMLKAIEREKQAVKLFEATERFEAAKRSLEIAQNGFEESSPVRRPRKS</sequence>
<dbReference type="PANTHER" id="PTHR11829">
    <property type="entry name" value="FORKHEAD BOX PROTEIN"/>
    <property type="match status" value="1"/>
</dbReference>
<dbReference type="CDD" id="cd00059">
    <property type="entry name" value="FH_FOX"/>
    <property type="match status" value="1"/>
</dbReference>